<dbReference type="PIRSF" id="PIRSF038471">
    <property type="entry name" value="MreC"/>
    <property type="match status" value="1"/>
</dbReference>
<evidence type="ECO:0000256" key="5">
    <source>
        <dbReference type="PIRNR" id="PIRNR038471"/>
    </source>
</evidence>
<feature type="domain" description="Rod shape-determining protein MreC beta-barrel core" evidence="7">
    <location>
        <begin position="126"/>
        <end position="280"/>
    </location>
</feature>
<proteinExistence type="inferred from homology"/>
<gene>
    <name evidence="8" type="ORF">DSM112329_03275</name>
</gene>
<accession>A0AAU7AY46</accession>
<keyword evidence="3 5" id="KW-0133">Cell shape</keyword>
<dbReference type="InterPro" id="IPR007221">
    <property type="entry name" value="MreC"/>
</dbReference>
<dbReference type="GO" id="GO:0008360">
    <property type="term" value="P:regulation of cell shape"/>
    <property type="evidence" value="ECO:0007669"/>
    <property type="project" value="UniProtKB-KW"/>
</dbReference>
<feature type="region of interest" description="Disordered" evidence="6">
    <location>
        <begin position="227"/>
        <end position="247"/>
    </location>
</feature>
<dbReference type="PANTHER" id="PTHR34138:SF1">
    <property type="entry name" value="CELL SHAPE-DETERMINING PROTEIN MREC"/>
    <property type="match status" value="1"/>
</dbReference>
<comment type="function">
    <text evidence="5">Involved in formation and maintenance of cell shape.</text>
</comment>
<organism evidence="8">
    <name type="scientific">Paraconexibacter sp. AEG42_29</name>
    <dbReference type="NCBI Taxonomy" id="2997339"/>
    <lineage>
        <taxon>Bacteria</taxon>
        <taxon>Bacillati</taxon>
        <taxon>Actinomycetota</taxon>
        <taxon>Thermoleophilia</taxon>
        <taxon>Solirubrobacterales</taxon>
        <taxon>Paraconexibacteraceae</taxon>
        <taxon>Paraconexibacter</taxon>
    </lineage>
</organism>
<dbReference type="RefSeq" id="WP_354697639.1">
    <property type="nucleotide sequence ID" value="NZ_CP114014.1"/>
</dbReference>
<dbReference type="Gene3D" id="2.40.10.350">
    <property type="entry name" value="Rod shape-determining protein MreC, domain 2"/>
    <property type="match status" value="1"/>
</dbReference>
<protein>
    <recommendedName>
        <fullName evidence="2 5">Cell shape-determining protein MreC</fullName>
    </recommendedName>
    <alternativeName>
        <fullName evidence="4 5">Cell shape protein MreC</fullName>
    </alternativeName>
</protein>
<evidence type="ECO:0000256" key="2">
    <source>
        <dbReference type="ARBA" id="ARBA00013855"/>
    </source>
</evidence>
<evidence type="ECO:0000256" key="6">
    <source>
        <dbReference type="SAM" id="MobiDB-lite"/>
    </source>
</evidence>
<evidence type="ECO:0000313" key="8">
    <source>
        <dbReference type="EMBL" id="XAY06405.1"/>
    </source>
</evidence>
<sequence>MYDPKTIRRRRAVLALLVVSSVVLLTASFGGNGGVGSVQRGVFEIVSPIQDVASRSLKPFRDLFGWFGDTWEAKGENEDLEKDRDGLRARNIKLQSDLRKAGVDAQLTKVVNDAALQNLGPVEARVIGAGGTLLFEKITINKGSGDGLRKGQAVVTAGGLAGKVEEVFSGSATVTLLTDSKFGVQARTARTGTVGTITASGGNPEDLVMETTEPKASVPVGSTIVTRGTSPDARPGQPSLYPPDIGIGRVSRVDDAGTDTQRVHLKPFVNVRDLEKVIILTREAGPLP</sequence>
<dbReference type="Gene3D" id="2.40.10.340">
    <property type="entry name" value="Rod shape-determining protein MreC, domain 1"/>
    <property type="match status" value="1"/>
</dbReference>
<dbReference type="InterPro" id="IPR042175">
    <property type="entry name" value="Cell/Rod_MreC_2"/>
</dbReference>
<evidence type="ECO:0000256" key="1">
    <source>
        <dbReference type="ARBA" id="ARBA00009369"/>
    </source>
</evidence>
<evidence type="ECO:0000259" key="7">
    <source>
        <dbReference type="Pfam" id="PF04085"/>
    </source>
</evidence>
<dbReference type="PANTHER" id="PTHR34138">
    <property type="entry name" value="CELL SHAPE-DETERMINING PROTEIN MREC"/>
    <property type="match status" value="1"/>
</dbReference>
<evidence type="ECO:0000256" key="3">
    <source>
        <dbReference type="ARBA" id="ARBA00022960"/>
    </source>
</evidence>
<dbReference type="GO" id="GO:0005886">
    <property type="term" value="C:plasma membrane"/>
    <property type="evidence" value="ECO:0007669"/>
    <property type="project" value="TreeGrafter"/>
</dbReference>
<name>A0AAU7AY46_9ACTN</name>
<comment type="similarity">
    <text evidence="1 5">Belongs to the MreC family.</text>
</comment>
<dbReference type="InterPro" id="IPR042177">
    <property type="entry name" value="Cell/Rod_1"/>
</dbReference>
<dbReference type="EMBL" id="CP114014">
    <property type="protein sequence ID" value="XAY06405.1"/>
    <property type="molecule type" value="Genomic_DNA"/>
</dbReference>
<dbReference type="Pfam" id="PF04085">
    <property type="entry name" value="MreC"/>
    <property type="match status" value="1"/>
</dbReference>
<reference evidence="8" key="1">
    <citation type="submission" date="2022-12" db="EMBL/GenBank/DDBJ databases">
        <title>Paraconexibacter alkalitolerans sp. nov. and Baekduia alba sp. nov., isolated from soil and emended description of the genera Paraconexibacter (Chun et al., 2020) and Baekduia (An et al., 2020).</title>
        <authorList>
            <person name="Vieira S."/>
            <person name="Huber K.J."/>
            <person name="Geppert A."/>
            <person name="Wolf J."/>
            <person name="Neumann-Schaal M."/>
            <person name="Muesken M."/>
            <person name="Overmann J."/>
        </authorList>
    </citation>
    <scope>NUCLEOTIDE SEQUENCE</scope>
    <source>
        <strain evidence="8">AEG42_29</strain>
    </source>
</reference>
<evidence type="ECO:0000256" key="4">
    <source>
        <dbReference type="ARBA" id="ARBA00032089"/>
    </source>
</evidence>
<dbReference type="InterPro" id="IPR055342">
    <property type="entry name" value="MreC_beta-barrel_core"/>
</dbReference>
<dbReference type="KEGG" id="parq:DSM112329_03275"/>
<dbReference type="AlphaFoldDB" id="A0AAU7AY46"/>